<evidence type="ECO:0000259" key="2">
    <source>
        <dbReference type="PROSITE" id="PS00662"/>
    </source>
</evidence>
<dbReference type="SMART" id="SM00382">
    <property type="entry name" value="AAA"/>
    <property type="match status" value="1"/>
</dbReference>
<dbReference type="InterPro" id="IPR006321">
    <property type="entry name" value="PilT/PilU"/>
</dbReference>
<protein>
    <submittedName>
        <fullName evidence="3">Twitching mobility protein</fullName>
    </submittedName>
</protein>
<dbReference type="RefSeq" id="WP_018591962.1">
    <property type="nucleotide sequence ID" value="NZ_CP117523.1"/>
</dbReference>
<accession>A0ABZ2EPR6</accession>
<reference evidence="3 4" key="1">
    <citation type="journal article" date="2023" name="PLoS ONE">
        <title>Genome-based metabolic and phylogenomic analysis of three Terrisporobacter species.</title>
        <authorList>
            <person name="Boer T."/>
            <person name="Bengelsdorf F.R."/>
            <person name="Bomeke M."/>
            <person name="Daniel R."/>
            <person name="Poehlein A."/>
        </authorList>
    </citation>
    <scope>NUCLEOTIDE SEQUENCE [LARGE SCALE GENOMIC DNA]</scope>
    <source>
        <strain evidence="3 4">DSM 1288</strain>
    </source>
</reference>
<proteinExistence type="inferred from homology"/>
<dbReference type="PROSITE" id="PS00662">
    <property type="entry name" value="T2SP_E"/>
    <property type="match status" value="1"/>
</dbReference>
<name>A0ABZ2EPR6_9FIRM</name>
<dbReference type="InterPro" id="IPR001482">
    <property type="entry name" value="T2SS/T4SS_dom"/>
</dbReference>
<evidence type="ECO:0000313" key="3">
    <source>
        <dbReference type="EMBL" id="WWD81854.1"/>
    </source>
</evidence>
<evidence type="ECO:0000313" key="4">
    <source>
        <dbReference type="Proteomes" id="UP001348492"/>
    </source>
</evidence>
<dbReference type="NCBIfam" id="TIGR01420">
    <property type="entry name" value="pilT_fam"/>
    <property type="match status" value="1"/>
</dbReference>
<dbReference type="InterPro" id="IPR027417">
    <property type="entry name" value="P-loop_NTPase"/>
</dbReference>
<organism evidence="3 4">
    <name type="scientific">Terrisporobacter glycolicus ATCC 14880 = DSM 1288</name>
    <dbReference type="NCBI Taxonomy" id="1121315"/>
    <lineage>
        <taxon>Bacteria</taxon>
        <taxon>Bacillati</taxon>
        <taxon>Bacillota</taxon>
        <taxon>Clostridia</taxon>
        <taxon>Peptostreptococcales</taxon>
        <taxon>Peptostreptococcaceae</taxon>
        <taxon>Terrisporobacter</taxon>
    </lineage>
</organism>
<dbReference type="InterPro" id="IPR003593">
    <property type="entry name" value="AAA+_ATPase"/>
</dbReference>
<dbReference type="EMBL" id="CP117523">
    <property type="protein sequence ID" value="WWD81854.1"/>
    <property type="molecule type" value="Genomic_DNA"/>
</dbReference>
<dbReference type="Gene3D" id="3.40.50.300">
    <property type="entry name" value="P-loop containing nucleotide triphosphate hydrolases"/>
    <property type="match status" value="1"/>
</dbReference>
<dbReference type="Pfam" id="PF00437">
    <property type="entry name" value="T2SSE"/>
    <property type="match status" value="1"/>
</dbReference>
<gene>
    <name evidence="3" type="primary">pilT</name>
    <name evidence="3" type="ORF">TEGL_02200</name>
</gene>
<dbReference type="SUPFAM" id="SSF52540">
    <property type="entry name" value="P-loop containing nucleoside triphosphate hydrolases"/>
    <property type="match status" value="1"/>
</dbReference>
<evidence type="ECO:0000256" key="1">
    <source>
        <dbReference type="ARBA" id="ARBA00006611"/>
    </source>
</evidence>
<keyword evidence="4" id="KW-1185">Reference proteome</keyword>
<dbReference type="CDD" id="cd01131">
    <property type="entry name" value="PilT"/>
    <property type="match status" value="1"/>
</dbReference>
<dbReference type="Proteomes" id="UP001348492">
    <property type="component" value="Chromosome"/>
</dbReference>
<dbReference type="PANTHER" id="PTHR30486">
    <property type="entry name" value="TWITCHING MOTILITY PROTEIN PILT"/>
    <property type="match status" value="1"/>
</dbReference>
<sequence length="353" mass="39848">MNIFDILRISIEIEASDIHITVGSMPVVRVKGRFKKLTENILTNHDTEEMTREIAGDKNFEKIEKYGECDFSVAVESGERFRVNAYKQKGNYAIAIRAITSQIPPFETLGLPNILKTFTEKHKGLVLVTGPTGSGKSTTLASLIDIINKNQQRHIITLEDPIEYVHQHKKSLINQREIGQDTESFNSALRAILRQDPDVILVGEMRDLETISIALTAAETGHLVFSTLHTIGAAKTIDRIVDMFPSEQQHQVRTQLSTVCEGVISQQLLQTIDGRNRVVALEVMVSNPAIRNLIRENKTYQIQNIIQTGSKYGMQTMDQELVNLYRQGKISRQSVLSRCTDYEYASRLVGDRY</sequence>
<comment type="similarity">
    <text evidence="1">Belongs to the GSP E family.</text>
</comment>
<dbReference type="Gene3D" id="3.30.450.90">
    <property type="match status" value="1"/>
</dbReference>
<feature type="domain" description="Bacterial type II secretion system protein E" evidence="2">
    <location>
        <begin position="193"/>
        <end position="207"/>
    </location>
</feature>
<dbReference type="InterPro" id="IPR050921">
    <property type="entry name" value="T4SS_GSP_E_ATPase"/>
</dbReference>